<comment type="caution">
    <text evidence="1">The sequence shown here is derived from an EMBL/GenBank/DDBJ whole genome shotgun (WGS) entry which is preliminary data.</text>
</comment>
<dbReference type="RefSeq" id="WP_379013898.1">
    <property type="nucleotide sequence ID" value="NZ_JBHSDC010000018.1"/>
</dbReference>
<proteinExistence type="predicted"/>
<protein>
    <submittedName>
        <fullName evidence="1">Uncharacterized protein</fullName>
    </submittedName>
</protein>
<accession>A0ABV8PVM0</accession>
<evidence type="ECO:0000313" key="1">
    <source>
        <dbReference type="EMBL" id="MFC4232153.1"/>
    </source>
</evidence>
<dbReference type="EMBL" id="JBHSDC010000018">
    <property type="protein sequence ID" value="MFC4232153.1"/>
    <property type="molecule type" value="Genomic_DNA"/>
</dbReference>
<name>A0ABV8PVM0_9BACT</name>
<dbReference type="Proteomes" id="UP001595906">
    <property type="component" value="Unassembled WGS sequence"/>
</dbReference>
<reference evidence="2" key="1">
    <citation type="journal article" date="2019" name="Int. J. Syst. Evol. Microbiol.">
        <title>The Global Catalogue of Microorganisms (GCM) 10K type strain sequencing project: providing services to taxonomists for standard genome sequencing and annotation.</title>
        <authorList>
            <consortium name="The Broad Institute Genomics Platform"/>
            <consortium name="The Broad Institute Genome Sequencing Center for Infectious Disease"/>
            <person name="Wu L."/>
            <person name="Ma J."/>
        </authorList>
    </citation>
    <scope>NUCLEOTIDE SEQUENCE [LARGE SCALE GENOMIC DNA]</scope>
    <source>
        <strain evidence="2">CECT 8010</strain>
    </source>
</reference>
<organism evidence="1 2">
    <name type="scientific">Parasediminibacterium paludis</name>
    <dbReference type="NCBI Taxonomy" id="908966"/>
    <lineage>
        <taxon>Bacteria</taxon>
        <taxon>Pseudomonadati</taxon>
        <taxon>Bacteroidota</taxon>
        <taxon>Chitinophagia</taxon>
        <taxon>Chitinophagales</taxon>
        <taxon>Chitinophagaceae</taxon>
        <taxon>Parasediminibacterium</taxon>
    </lineage>
</organism>
<sequence length="77" mass="9016">MITTKANPFAAINQSYMDARAKAKQYIIENLYWSERTFYRKMNQPQKLSDRENEVIATAFKIFIHEPLQAVFETALA</sequence>
<evidence type="ECO:0000313" key="2">
    <source>
        <dbReference type="Proteomes" id="UP001595906"/>
    </source>
</evidence>
<gene>
    <name evidence="1" type="ORF">ACFOW1_09640</name>
</gene>
<keyword evidence="2" id="KW-1185">Reference proteome</keyword>